<dbReference type="Proteomes" id="UP000785679">
    <property type="component" value="Unassembled WGS sequence"/>
</dbReference>
<dbReference type="OrthoDB" id="1749473at2759"/>
<sequence>MMNQSPQPQPQFQPLLNQFQMGASQFQNATATQFQQMFFQQQYQQMNANTGIQNQQQFMGLPNNNGLPTQQQVPQNIDPSLQNLNRAMMMMQLPTQSQQSLMQPDAGKPPQGATFQFVNSQPGSPTSAQQQQRPGQNMISLQSPDRSPQRPPQQPVYYQAPSNMVVQQPPSQMAQQSHQVVNPAPIVEQASKVQQSEVIKQSNVNENEDDTPGDELNQVIGMKAKQPSLIVDQSKNTSSIDMTHQPQHDPGSSGQVSQKMENSDNTQVHHVAASSQQEAPHASQAQNPSSMAAASISSPSNLYQGGPPYFQAPQVNHQQMAPFLTQQYPAKSPYMGHDQSSPVNQYHPQGNPQGGAGKIQPNSSHYRKIFVGGLPHNLQDEEFRSYFIQFGEIEDCAILKDKRTGKPRGFGFVTYRQIACVEHVMQLKDSHTIQGKWVDCKRAVPAGQICKDSMQSVMPQGQQSYPSMMPQYQEKKNQPIADTPVGNNHFTQPRAQSVYPLPQQDIMGQQFAVSQSFQQYPAQSSTQIPQYANPTPPIQFQPGVQQDFQQKSGNDEAAKTQTSTQQQFFRQAQPIQQQQPFIIQQGQNGTFTLIPQQPSPIFANPQQAAYMLATGQMPQQLLIQQQPQFTQFGGQPIFYSQNATAQQNQQNAYNQALLNKQLQLQQQQIQMQQLQAMMSTGGFILMPNPSMMQGQNGMGLIQLGPNGQPIFTQQKNDFLNQQHQDQTENHIHSLNNFYNDTDKPGEPKGQTIGTVEAQQMVAPQYNPQVLSKTGEPVVYQHHLNSQGSNDSSAGKEGQIHQAYQQNPSQHKAQHDQRIHYDQEHSKSAQTVERPFISLGGAAKKPGDNDNMRNQRDALISNFNEEIKLKENDNFDYESQDSNQFRRPNVWNNSNHDGSQGNQISGFYTHYHQQPQMDSNFILHQQAVANAASGGSQKSVSQQNFIQNPGSGGFKVMPENESRGGVGSHQLNKLNPFNHLVSQVENEDRFQPISQGAVPQRQNEESPRQFKFSDFDGHPPFVGESKLNLKEPQEVMTHEFQNLNLGKADPRSQPILVGNISAMHHQQRLELPTQQIRHQNTTGHTLKRIESADNIGEEVSQEMHQVRGRHILGSGKDFQFGKDRPSSKASDNASSQGSSHSRSDSGQMGYSALGGFTNKRPEFGQIRSEISGQSGPSKRADRQYKPF</sequence>
<gene>
    <name evidence="6" type="ORF">FGO68_gene8489</name>
</gene>
<feature type="region of interest" description="Disordered" evidence="4">
    <location>
        <begin position="192"/>
        <end position="215"/>
    </location>
</feature>
<feature type="region of interest" description="Disordered" evidence="4">
    <location>
        <begin position="235"/>
        <end position="313"/>
    </location>
</feature>
<dbReference type="SMART" id="SM00360">
    <property type="entry name" value="RRM"/>
    <property type="match status" value="1"/>
</dbReference>
<dbReference type="PROSITE" id="PS50102">
    <property type="entry name" value="RRM"/>
    <property type="match status" value="1"/>
</dbReference>
<evidence type="ECO:0000256" key="2">
    <source>
        <dbReference type="ARBA" id="ARBA00022884"/>
    </source>
</evidence>
<feature type="region of interest" description="Disordered" evidence="4">
    <location>
        <begin position="95"/>
        <end position="156"/>
    </location>
</feature>
<name>A0A8J8T9M5_HALGN</name>
<feature type="compositionally biased region" description="Polar residues" evidence="4">
    <location>
        <begin position="338"/>
        <end position="351"/>
    </location>
</feature>
<feature type="domain" description="RRM" evidence="5">
    <location>
        <begin position="367"/>
        <end position="445"/>
    </location>
</feature>
<dbReference type="SUPFAM" id="SSF54928">
    <property type="entry name" value="RNA-binding domain, RBD"/>
    <property type="match status" value="1"/>
</dbReference>
<feature type="region of interest" description="Disordered" evidence="4">
    <location>
        <begin position="803"/>
        <end position="853"/>
    </location>
</feature>
<protein>
    <recommendedName>
        <fullName evidence="5">RRM domain-containing protein</fullName>
    </recommendedName>
</protein>
<feature type="compositionally biased region" description="Polar residues" evidence="4">
    <location>
        <begin position="113"/>
        <end position="141"/>
    </location>
</feature>
<evidence type="ECO:0000256" key="3">
    <source>
        <dbReference type="PROSITE-ProRule" id="PRU00176"/>
    </source>
</evidence>
<dbReference type="Pfam" id="PF00076">
    <property type="entry name" value="RRM_1"/>
    <property type="match status" value="1"/>
</dbReference>
<dbReference type="AlphaFoldDB" id="A0A8J8T9M5"/>
<dbReference type="InterPro" id="IPR000504">
    <property type="entry name" value="RRM_dom"/>
</dbReference>
<evidence type="ECO:0000313" key="7">
    <source>
        <dbReference type="Proteomes" id="UP000785679"/>
    </source>
</evidence>
<dbReference type="InterPro" id="IPR012677">
    <property type="entry name" value="Nucleotide-bd_a/b_plait_sf"/>
</dbReference>
<accession>A0A8J8T9M5</accession>
<comment type="caution">
    <text evidence="6">The sequence shown here is derived from an EMBL/GenBank/DDBJ whole genome shotgun (WGS) entry which is preliminary data.</text>
</comment>
<evidence type="ECO:0000256" key="4">
    <source>
        <dbReference type="SAM" id="MobiDB-lite"/>
    </source>
</evidence>
<feature type="compositionally biased region" description="Polar residues" evidence="4">
    <location>
        <begin position="192"/>
        <end position="205"/>
    </location>
</feature>
<feature type="region of interest" description="Disordered" evidence="4">
    <location>
        <begin position="1111"/>
        <end position="1186"/>
    </location>
</feature>
<feature type="compositionally biased region" description="Basic and acidic residues" evidence="4">
    <location>
        <begin position="812"/>
        <end position="826"/>
    </location>
</feature>
<feature type="compositionally biased region" description="Low complexity" evidence="4">
    <location>
        <begin position="288"/>
        <end position="300"/>
    </location>
</feature>
<feature type="compositionally biased region" description="Basic and acidic residues" evidence="4">
    <location>
        <begin position="1177"/>
        <end position="1186"/>
    </location>
</feature>
<dbReference type="Gene3D" id="3.30.70.330">
    <property type="match status" value="1"/>
</dbReference>
<dbReference type="PANTHER" id="PTHR48032:SF6">
    <property type="entry name" value="RNA-BINDING (RRM_RBD_RNP MOTIFS) FAMILY PROTEIN"/>
    <property type="match status" value="1"/>
</dbReference>
<dbReference type="EMBL" id="RRYP01000283">
    <property type="protein sequence ID" value="TNV87677.1"/>
    <property type="molecule type" value="Genomic_DNA"/>
</dbReference>
<dbReference type="GO" id="GO:0006417">
    <property type="term" value="P:regulation of translation"/>
    <property type="evidence" value="ECO:0007669"/>
    <property type="project" value="TreeGrafter"/>
</dbReference>
<keyword evidence="7" id="KW-1185">Reference proteome</keyword>
<evidence type="ECO:0000259" key="5">
    <source>
        <dbReference type="PROSITE" id="PS50102"/>
    </source>
</evidence>
<evidence type="ECO:0000313" key="6">
    <source>
        <dbReference type="EMBL" id="TNV87677.1"/>
    </source>
</evidence>
<dbReference type="PANTHER" id="PTHR48032">
    <property type="entry name" value="RNA-BINDING PROTEIN MUSASHI HOMOLOG RBP6"/>
    <property type="match status" value="1"/>
</dbReference>
<reference evidence="6" key="1">
    <citation type="submission" date="2019-06" db="EMBL/GenBank/DDBJ databases">
        <authorList>
            <person name="Zheng W."/>
        </authorList>
    </citation>
    <scope>NUCLEOTIDE SEQUENCE</scope>
    <source>
        <strain evidence="6">QDHG01</strain>
    </source>
</reference>
<feature type="region of interest" description="Disordered" evidence="4">
    <location>
        <begin position="334"/>
        <end position="362"/>
    </location>
</feature>
<dbReference type="GO" id="GO:0003729">
    <property type="term" value="F:mRNA binding"/>
    <property type="evidence" value="ECO:0007669"/>
    <property type="project" value="TreeGrafter"/>
</dbReference>
<proteinExistence type="predicted"/>
<feature type="compositionally biased region" description="Basic and acidic residues" evidence="4">
    <location>
        <begin position="844"/>
        <end position="853"/>
    </location>
</feature>
<keyword evidence="1" id="KW-0677">Repeat</keyword>
<feature type="compositionally biased region" description="Polar residues" evidence="4">
    <location>
        <begin position="235"/>
        <end position="287"/>
    </location>
</feature>
<dbReference type="InterPro" id="IPR035979">
    <property type="entry name" value="RBD_domain_sf"/>
</dbReference>
<keyword evidence="2 3" id="KW-0694">RNA-binding</keyword>
<evidence type="ECO:0000256" key="1">
    <source>
        <dbReference type="ARBA" id="ARBA00022737"/>
    </source>
</evidence>
<organism evidence="6 7">
    <name type="scientific">Halteria grandinella</name>
    <dbReference type="NCBI Taxonomy" id="5974"/>
    <lineage>
        <taxon>Eukaryota</taxon>
        <taxon>Sar</taxon>
        <taxon>Alveolata</taxon>
        <taxon>Ciliophora</taxon>
        <taxon>Intramacronucleata</taxon>
        <taxon>Spirotrichea</taxon>
        <taxon>Stichotrichia</taxon>
        <taxon>Sporadotrichida</taxon>
        <taxon>Halteriidae</taxon>
        <taxon>Halteria</taxon>
    </lineage>
</organism>